<dbReference type="InterPro" id="IPR036890">
    <property type="entry name" value="HATPase_C_sf"/>
</dbReference>
<dbReference type="InterPro" id="IPR010559">
    <property type="entry name" value="Sig_transdc_His_kin_internal"/>
</dbReference>
<dbReference type="InterPro" id="IPR050640">
    <property type="entry name" value="Bact_2-comp_sensor_kinase"/>
</dbReference>
<dbReference type="AlphaFoldDB" id="A0A1V9G0E9"/>
<keyword evidence="1" id="KW-1133">Transmembrane helix</keyword>
<proteinExistence type="predicted"/>
<dbReference type="GO" id="GO:0016020">
    <property type="term" value="C:membrane"/>
    <property type="evidence" value="ECO:0007669"/>
    <property type="project" value="InterPro"/>
</dbReference>
<evidence type="ECO:0000256" key="1">
    <source>
        <dbReference type="SAM" id="Phobius"/>
    </source>
</evidence>
<dbReference type="SUPFAM" id="SSF55874">
    <property type="entry name" value="ATPase domain of HSP90 chaperone/DNA topoisomerase II/histidine kinase"/>
    <property type="match status" value="1"/>
</dbReference>
<feature type="transmembrane region" description="Helical" evidence="1">
    <location>
        <begin position="20"/>
        <end position="39"/>
    </location>
</feature>
<dbReference type="Proteomes" id="UP000192796">
    <property type="component" value="Unassembled WGS sequence"/>
</dbReference>
<feature type="domain" description="Signal transduction histidine kinase internal region" evidence="2">
    <location>
        <begin position="166"/>
        <end position="245"/>
    </location>
</feature>
<comment type="caution">
    <text evidence="3">The sequence shown here is derived from an EMBL/GenBank/DDBJ whole genome shotgun (WGS) entry which is preliminary data.</text>
</comment>
<keyword evidence="1" id="KW-0472">Membrane</keyword>
<evidence type="ECO:0000259" key="2">
    <source>
        <dbReference type="Pfam" id="PF06580"/>
    </source>
</evidence>
<dbReference type="PANTHER" id="PTHR34220:SF7">
    <property type="entry name" value="SENSOR HISTIDINE KINASE YPDA"/>
    <property type="match status" value="1"/>
</dbReference>
<evidence type="ECO:0000313" key="4">
    <source>
        <dbReference type="Proteomes" id="UP000192796"/>
    </source>
</evidence>
<feature type="transmembrane region" description="Helical" evidence="1">
    <location>
        <begin position="121"/>
        <end position="143"/>
    </location>
</feature>
<evidence type="ECO:0000313" key="3">
    <source>
        <dbReference type="EMBL" id="OQP63966.1"/>
    </source>
</evidence>
<accession>A0A1V9G0E9</accession>
<dbReference type="Gene3D" id="3.30.565.10">
    <property type="entry name" value="Histidine kinase-like ATPase, C-terminal domain"/>
    <property type="match status" value="1"/>
</dbReference>
<name>A0A1V9G0E9_9BACT</name>
<gene>
    <name evidence="3" type="ORF">A3860_21325</name>
</gene>
<organism evidence="3 4">
    <name type="scientific">Niastella vici</name>
    <dbReference type="NCBI Taxonomy" id="1703345"/>
    <lineage>
        <taxon>Bacteria</taxon>
        <taxon>Pseudomonadati</taxon>
        <taxon>Bacteroidota</taxon>
        <taxon>Chitinophagia</taxon>
        <taxon>Chitinophagales</taxon>
        <taxon>Chitinophagaceae</taxon>
        <taxon>Niastella</taxon>
    </lineage>
</organism>
<reference evidence="3 4" key="1">
    <citation type="submission" date="2016-03" db="EMBL/GenBank/DDBJ databases">
        <title>Niastella vici sp. nov., isolated from farmland soil.</title>
        <authorList>
            <person name="Chen L."/>
            <person name="Wang D."/>
            <person name="Yang S."/>
            <person name="Wang G."/>
        </authorList>
    </citation>
    <scope>NUCLEOTIDE SEQUENCE [LARGE SCALE GENOMIC DNA]</scope>
    <source>
        <strain evidence="3 4">DJ57</strain>
    </source>
</reference>
<dbReference type="GO" id="GO:0000155">
    <property type="term" value="F:phosphorelay sensor kinase activity"/>
    <property type="evidence" value="ECO:0007669"/>
    <property type="project" value="InterPro"/>
</dbReference>
<protein>
    <recommendedName>
        <fullName evidence="2">Signal transduction histidine kinase internal region domain-containing protein</fullName>
    </recommendedName>
</protein>
<dbReference type="Pfam" id="PF06580">
    <property type="entry name" value="His_kinase"/>
    <property type="match status" value="1"/>
</dbReference>
<feature type="transmembrane region" description="Helical" evidence="1">
    <location>
        <begin position="51"/>
        <end position="72"/>
    </location>
</feature>
<dbReference type="PANTHER" id="PTHR34220">
    <property type="entry name" value="SENSOR HISTIDINE KINASE YPDA"/>
    <property type="match status" value="1"/>
</dbReference>
<feature type="transmembrane region" description="Helical" evidence="1">
    <location>
        <begin position="81"/>
        <end position="101"/>
    </location>
</feature>
<keyword evidence="4" id="KW-1185">Reference proteome</keyword>
<sequence length="376" mass="44020">MTVYELIFTTRQPHKYLRHILFWIAHSLFWVFWAGAFFVDYKKWVSFMWELHLKYSLLITIGYTYLVVYFLLPRFVAQKKYALFGILLFFFTGLFYTLYVLNFFRIKNEQEPSTDNQILMTWYFSMNFIINGPPVACAIFLALKMLKTYYIKIEEKQLLVKENTQAELQLLKAQVHPHFLFNTLNNIYSFSLTQPSHAGTLVLQLSNTLRYMINDCAAVRVSLEKEIQLINNYIGLESVRYGNRLTMQTSIKGDYEHKMIAPLLMLPFVENSFKHGIGMMRGPQWINLELLIQDNRLYFTISNSKPLQPAPTNGNEGIGLINVQKRLQLLYPQQHELKIESTESIFTVYMQVALQEQSVPVETGNPNVHAQLLPYA</sequence>
<keyword evidence="1" id="KW-0812">Transmembrane</keyword>
<dbReference type="EMBL" id="LVYD01000043">
    <property type="protein sequence ID" value="OQP63966.1"/>
    <property type="molecule type" value="Genomic_DNA"/>
</dbReference>
<dbReference type="STRING" id="1703345.A3860_21325"/>